<dbReference type="EMBL" id="KI925264">
    <property type="protein sequence ID" value="ETW15118.1"/>
    <property type="molecule type" value="Genomic_DNA"/>
</dbReference>
<dbReference type="AlphaFoldDB" id="A0A024UWG6"/>
<evidence type="ECO:0000256" key="2">
    <source>
        <dbReference type="ARBA" id="ARBA00022692"/>
    </source>
</evidence>
<dbReference type="PANTHER" id="PTHR12483:SF27">
    <property type="entry name" value="COPPER TRANSPORT PROTEIN CTR1"/>
    <property type="match status" value="1"/>
</dbReference>
<dbReference type="GO" id="GO:0005886">
    <property type="term" value="C:plasma membrane"/>
    <property type="evidence" value="ECO:0007669"/>
    <property type="project" value="TreeGrafter"/>
</dbReference>
<dbReference type="InterPro" id="IPR007274">
    <property type="entry name" value="Cop_transporter"/>
</dbReference>
<comment type="subcellular location">
    <subcellularLocation>
        <location evidence="1 5">Membrane</location>
        <topology evidence="1 5">Multi-pass membrane protein</topology>
    </subcellularLocation>
</comment>
<keyword evidence="2 5" id="KW-0812">Transmembrane</keyword>
<dbReference type="GO" id="GO:0005375">
    <property type="term" value="F:copper ion transmembrane transporter activity"/>
    <property type="evidence" value="ECO:0007669"/>
    <property type="project" value="UniProtKB-UniRule"/>
</dbReference>
<keyword evidence="5" id="KW-0406">Ion transport</keyword>
<evidence type="ECO:0000256" key="4">
    <source>
        <dbReference type="ARBA" id="ARBA00023136"/>
    </source>
</evidence>
<reference evidence="6 7" key="1">
    <citation type="submission" date="2013-02" db="EMBL/GenBank/DDBJ databases">
        <title>The Genome Annotation of Plasmodium falciparum Vietnam Oak-Knoll (FVO).</title>
        <authorList>
            <consortium name="The Broad Institute Genome Sequencing Platform"/>
            <consortium name="The Broad Institute Genome Sequencing Center for Infectious Disease"/>
            <person name="Neafsey D."/>
            <person name="Hoffman S."/>
            <person name="Volkman S."/>
            <person name="Rosenthal P."/>
            <person name="Walker B."/>
            <person name="Young S.K."/>
            <person name="Zeng Q."/>
            <person name="Gargeya S."/>
            <person name="Fitzgerald M."/>
            <person name="Haas B."/>
            <person name="Abouelleil A."/>
            <person name="Allen A.W."/>
            <person name="Alvarado L."/>
            <person name="Arachchi H.M."/>
            <person name="Berlin A.M."/>
            <person name="Chapman S.B."/>
            <person name="Gainer-Dewar J."/>
            <person name="Goldberg J."/>
            <person name="Griggs A."/>
            <person name="Gujja S."/>
            <person name="Hansen M."/>
            <person name="Howarth C."/>
            <person name="Imamovic A."/>
            <person name="Ireland A."/>
            <person name="Larimer J."/>
            <person name="McCowan C."/>
            <person name="Murphy C."/>
            <person name="Pearson M."/>
            <person name="Poon T.W."/>
            <person name="Priest M."/>
            <person name="Roberts A."/>
            <person name="Saif S."/>
            <person name="Shea T."/>
            <person name="Sisk P."/>
            <person name="Sykes S."/>
            <person name="Wortman J."/>
            <person name="Nusbaum C."/>
            <person name="Birren B."/>
        </authorList>
    </citation>
    <scope>NUCLEOTIDE SEQUENCE [LARGE SCALE GENOMIC DNA]</scope>
    <source>
        <strain evidence="7">Vietnam Oak-Knoll (FVO)</strain>
    </source>
</reference>
<proteinExistence type="inferred from homology"/>
<keyword evidence="5" id="KW-0813">Transport</keyword>
<evidence type="ECO:0000313" key="7">
    <source>
        <dbReference type="Proteomes" id="UP000030690"/>
    </source>
</evidence>
<evidence type="ECO:0000256" key="1">
    <source>
        <dbReference type="ARBA" id="ARBA00004141"/>
    </source>
</evidence>
<evidence type="ECO:0000256" key="5">
    <source>
        <dbReference type="RuleBase" id="RU367022"/>
    </source>
</evidence>
<name>A0A024UWG6_PLAFA</name>
<dbReference type="PANTHER" id="PTHR12483">
    <property type="entry name" value="SOLUTE CARRIER FAMILY 31 COPPER TRANSPORTERS"/>
    <property type="match status" value="1"/>
</dbReference>
<dbReference type="OrthoDB" id="161814at2759"/>
<evidence type="ECO:0000256" key="3">
    <source>
        <dbReference type="ARBA" id="ARBA00022989"/>
    </source>
</evidence>
<organism evidence="6 7">
    <name type="scientific">Plasmodium falciparum Vietnam Oak-Knoll</name>
    <name type="common">FVO</name>
    <dbReference type="NCBI Taxonomy" id="1036723"/>
    <lineage>
        <taxon>Eukaryota</taxon>
        <taxon>Sar</taxon>
        <taxon>Alveolata</taxon>
        <taxon>Apicomplexa</taxon>
        <taxon>Aconoidasida</taxon>
        <taxon>Haemosporida</taxon>
        <taxon>Plasmodiidae</taxon>
        <taxon>Plasmodium</taxon>
        <taxon>Plasmodium (Laverania)</taxon>
    </lineage>
</organism>
<keyword evidence="5" id="KW-0186">Copper</keyword>
<dbReference type="Proteomes" id="UP000030690">
    <property type="component" value="Unassembled WGS sequence"/>
</dbReference>
<gene>
    <name evidence="6" type="ORF">PFFVO_05968</name>
</gene>
<dbReference type="Pfam" id="PF04145">
    <property type="entry name" value="Ctr"/>
    <property type="match status" value="1"/>
</dbReference>
<keyword evidence="3 5" id="KW-1133">Transmembrane helix</keyword>
<keyword evidence="4 5" id="KW-0472">Membrane</keyword>
<reference evidence="6 7" key="2">
    <citation type="submission" date="2013-02" db="EMBL/GenBank/DDBJ databases">
        <title>The Genome Sequence of Plasmodium falciparum Vietnam Oak-Knoll (FVO).</title>
        <authorList>
            <consortium name="The Broad Institute Genome Sequencing Platform"/>
            <consortium name="The Broad Institute Genome Sequencing Center for Infectious Disease"/>
            <person name="Neafsey D."/>
            <person name="Cheeseman I."/>
            <person name="Volkman S."/>
            <person name="Adams J."/>
            <person name="Walker B."/>
            <person name="Young S.K."/>
            <person name="Zeng Q."/>
            <person name="Gargeya S."/>
            <person name="Fitzgerald M."/>
            <person name="Haas B."/>
            <person name="Abouelleil A."/>
            <person name="Alvarado L."/>
            <person name="Arachchi H.M."/>
            <person name="Berlin A.M."/>
            <person name="Chapman S.B."/>
            <person name="Dewar J."/>
            <person name="Goldberg J."/>
            <person name="Griggs A."/>
            <person name="Gujja S."/>
            <person name="Hansen M."/>
            <person name="Howarth C."/>
            <person name="Imamovic A."/>
            <person name="Larimer J."/>
            <person name="McCowan C."/>
            <person name="Murphy C."/>
            <person name="Neiman D."/>
            <person name="Pearson M."/>
            <person name="Priest M."/>
            <person name="Roberts A."/>
            <person name="Saif S."/>
            <person name="Shea T."/>
            <person name="Sisk P."/>
            <person name="Sykes S."/>
            <person name="Wortman J."/>
            <person name="Nusbaum C."/>
            <person name="Birren B."/>
        </authorList>
    </citation>
    <scope>NUCLEOTIDE SEQUENCE [LARGE SCALE GENOMIC DNA]</scope>
    <source>
        <strain evidence="7">Vietnam Oak-Knoll (FVO)</strain>
    </source>
</reference>
<feature type="transmembrane region" description="Helical" evidence="5">
    <location>
        <begin position="64"/>
        <end position="83"/>
    </location>
</feature>
<protein>
    <recommendedName>
        <fullName evidence="5">Copper transport protein</fullName>
    </recommendedName>
</protein>
<comment type="similarity">
    <text evidence="5">Belongs to the copper transporter (Ctr) (TC 1.A.56) family. SLC31A subfamily.</text>
</comment>
<accession>A0A024UWG6</accession>
<feature type="transmembrane region" description="Helical" evidence="5">
    <location>
        <begin position="128"/>
        <end position="156"/>
    </location>
</feature>
<sequence>MQNIYKSYLKYYTLAIFCLTFTFDFVSSSCCHSKNDDGVMLPMYFSNNGNIKMLFDIFQVKNRYQFIFCNILCIIMGFFSVYIKVLKKRLHHNVQKVADGGDGSYVNMSPCQNVNYGFLSFLHYTIDYLLMLIVMTFNPYIFLSIMTGLSSAYLFYGHLI</sequence>
<evidence type="ECO:0000313" key="6">
    <source>
        <dbReference type="EMBL" id="ETW15118.1"/>
    </source>
</evidence>
<keyword evidence="5" id="KW-0187">Copper transport</keyword>